<evidence type="ECO:0000313" key="5">
    <source>
        <dbReference type="Proteomes" id="UP000033483"/>
    </source>
</evidence>
<dbReference type="GO" id="GO:0016020">
    <property type="term" value="C:membrane"/>
    <property type="evidence" value="ECO:0007669"/>
    <property type="project" value="UniProtKB-SubCell"/>
</dbReference>
<evidence type="ECO:0000256" key="2">
    <source>
        <dbReference type="ARBA" id="ARBA00006727"/>
    </source>
</evidence>
<dbReference type="InterPro" id="IPR050327">
    <property type="entry name" value="Proton-linked_MCT"/>
</dbReference>
<feature type="transmembrane region" description="Helical" evidence="3">
    <location>
        <begin position="46"/>
        <end position="68"/>
    </location>
</feature>
<feature type="transmembrane region" description="Helical" evidence="3">
    <location>
        <begin position="210"/>
        <end position="231"/>
    </location>
</feature>
<comment type="subcellular location">
    <subcellularLocation>
        <location evidence="1">Membrane</location>
        <topology evidence="1">Multi-pass membrane protein</topology>
    </subcellularLocation>
</comment>
<comment type="similarity">
    <text evidence="2">Belongs to the major facilitator superfamily. Monocarboxylate porter (TC 2.A.1.13) family.</text>
</comment>
<feature type="transmembrane region" description="Helical" evidence="3">
    <location>
        <begin position="80"/>
        <end position="99"/>
    </location>
</feature>
<dbReference type="PANTHER" id="PTHR11360">
    <property type="entry name" value="MONOCARBOXYLATE TRANSPORTER"/>
    <property type="match status" value="1"/>
</dbReference>
<proteinExistence type="inferred from homology"/>
<name>A0A0F4Z957_9PEZI</name>
<dbReference type="Pfam" id="PF07690">
    <property type="entry name" value="MFS_1"/>
    <property type="match status" value="1"/>
</dbReference>
<evidence type="ECO:0000256" key="1">
    <source>
        <dbReference type="ARBA" id="ARBA00004141"/>
    </source>
</evidence>
<comment type="caution">
    <text evidence="4">The sequence shown here is derived from an EMBL/GenBank/DDBJ whole genome shotgun (WGS) entry which is preliminary data.</text>
</comment>
<feature type="transmembrane region" description="Helical" evidence="3">
    <location>
        <begin position="301"/>
        <end position="319"/>
    </location>
</feature>
<feature type="transmembrane region" description="Helical" evidence="3">
    <location>
        <begin position="7"/>
        <end position="26"/>
    </location>
</feature>
<accession>A0A0F4Z957</accession>
<dbReference type="Gene3D" id="1.20.1250.20">
    <property type="entry name" value="MFS general substrate transporter like domains"/>
    <property type="match status" value="2"/>
</dbReference>
<keyword evidence="5" id="KW-1185">Reference proteome</keyword>
<feature type="transmembrane region" description="Helical" evidence="3">
    <location>
        <begin position="138"/>
        <end position="157"/>
    </location>
</feature>
<sequence>MEPPNGGYGWICTACVALINAHTWGLNSSYGVFLAHYLANDTYPGATSLQFALIGSLSISLSMLVSPLATICTRKYGTRVTLYIGVVLEAASLICASFSTRIWQLFLTQGVLFGVSMGFLFVPSAGVIPQWFTSKRSLANGIASAGSGMGGLLYALVSGVAMRRLGVPWTYRILGIVSFVVTAVCSALVRDRHAAVGSSQNAFDTRILRRFEYGLLAAFGWFSILGYIVLIFSLANYANHIGLSASDGALVSAMLNMGQGIGRPLIGYFSDVSGRINMALLMTVACGVLVFGVWIPAKSLGVLVFFAICGGAVAGTFWATIPPVTAEVVELADVPSALNLMWLLIVPPAMGSEMIAMQIVASTGRYIGAQVFVGSMYMAAAVSLIMLRGWKIGVEEEKKGLGRGEKGLDSGETGLDKGEKVLAGEAEQAVKQVSWGNLLRLGCTPAKV</sequence>
<dbReference type="CDD" id="cd17352">
    <property type="entry name" value="MFS_MCT_SLC16"/>
    <property type="match status" value="1"/>
</dbReference>
<dbReference type="InterPro" id="IPR011701">
    <property type="entry name" value="MFS"/>
</dbReference>
<evidence type="ECO:0000313" key="4">
    <source>
        <dbReference type="EMBL" id="KKA26890.1"/>
    </source>
</evidence>
<gene>
    <name evidence="4" type="ORF">TD95_003264</name>
</gene>
<protein>
    <recommendedName>
        <fullName evidence="6">Major facilitator superfamily (MFS) profile domain-containing protein</fullName>
    </recommendedName>
</protein>
<dbReference type="GO" id="GO:0022857">
    <property type="term" value="F:transmembrane transporter activity"/>
    <property type="evidence" value="ECO:0007669"/>
    <property type="project" value="InterPro"/>
</dbReference>
<keyword evidence="3" id="KW-1133">Transmembrane helix</keyword>
<feature type="transmembrane region" description="Helical" evidence="3">
    <location>
        <begin position="169"/>
        <end position="189"/>
    </location>
</feature>
<feature type="transmembrane region" description="Helical" evidence="3">
    <location>
        <begin position="105"/>
        <end position="126"/>
    </location>
</feature>
<evidence type="ECO:0000256" key="3">
    <source>
        <dbReference type="SAM" id="Phobius"/>
    </source>
</evidence>
<reference evidence="4 5" key="1">
    <citation type="submission" date="2015-03" db="EMBL/GenBank/DDBJ databases">
        <authorList>
            <person name="Radwan O."/>
            <person name="Al-Naeli F.A."/>
            <person name="Rendon G.A."/>
            <person name="Fields C."/>
        </authorList>
    </citation>
    <scope>NUCLEOTIDE SEQUENCE [LARGE SCALE GENOMIC DNA]</scope>
    <source>
        <strain evidence="4">CR-DP1</strain>
    </source>
</reference>
<dbReference type="SUPFAM" id="SSF103473">
    <property type="entry name" value="MFS general substrate transporter"/>
    <property type="match status" value="1"/>
</dbReference>
<organism evidence="4 5">
    <name type="scientific">Thielaviopsis punctulata</name>
    <dbReference type="NCBI Taxonomy" id="72032"/>
    <lineage>
        <taxon>Eukaryota</taxon>
        <taxon>Fungi</taxon>
        <taxon>Dikarya</taxon>
        <taxon>Ascomycota</taxon>
        <taxon>Pezizomycotina</taxon>
        <taxon>Sordariomycetes</taxon>
        <taxon>Hypocreomycetidae</taxon>
        <taxon>Microascales</taxon>
        <taxon>Ceratocystidaceae</taxon>
        <taxon>Thielaviopsis</taxon>
    </lineage>
</organism>
<dbReference type="OrthoDB" id="6499973at2759"/>
<keyword evidence="3" id="KW-0812">Transmembrane</keyword>
<feature type="transmembrane region" description="Helical" evidence="3">
    <location>
        <begin position="367"/>
        <end position="387"/>
    </location>
</feature>
<dbReference type="InterPro" id="IPR036259">
    <property type="entry name" value="MFS_trans_sf"/>
</dbReference>
<dbReference type="AlphaFoldDB" id="A0A0F4Z957"/>
<keyword evidence="3" id="KW-0472">Membrane</keyword>
<dbReference type="Proteomes" id="UP000033483">
    <property type="component" value="Unassembled WGS sequence"/>
</dbReference>
<feature type="transmembrane region" description="Helical" evidence="3">
    <location>
        <begin position="276"/>
        <end position="295"/>
    </location>
</feature>
<evidence type="ECO:0008006" key="6">
    <source>
        <dbReference type="Google" id="ProtNLM"/>
    </source>
</evidence>
<feature type="transmembrane region" description="Helical" evidence="3">
    <location>
        <begin position="340"/>
        <end position="361"/>
    </location>
</feature>
<dbReference type="PANTHER" id="PTHR11360:SF315">
    <property type="entry name" value="TRANSPORTER MCH2-RELATED"/>
    <property type="match status" value="1"/>
</dbReference>
<dbReference type="EMBL" id="LAEV01001949">
    <property type="protein sequence ID" value="KKA26890.1"/>
    <property type="molecule type" value="Genomic_DNA"/>
</dbReference>